<evidence type="ECO:0000313" key="3">
    <source>
        <dbReference type="RefSeq" id="XP_033154183.1"/>
    </source>
</evidence>
<evidence type="ECO:0000256" key="1">
    <source>
        <dbReference type="SAM" id="SignalP"/>
    </source>
</evidence>
<sequence length="167" mass="18682">MFKSIRIFLCALMVLELLGFPTGAQSNTCPLSDPSSQCSAFCVSALQPVIDHLRKDLEDWGSCDVKLNETQEKLQRIELAANEILSGTQLIFHLSNVTHTVSEDLAERLDRIEGNQAVLGSQLQAIINSTEVKLTAMRNTLSKLERRSMLQSYRGNEAQRKRSSYLP</sequence>
<proteinExistence type="predicted"/>
<keyword evidence="1" id="KW-0732">Signal</keyword>
<dbReference type="Proteomes" id="UP000515162">
    <property type="component" value="Chromosome 2L"/>
</dbReference>
<protein>
    <submittedName>
        <fullName evidence="3">Uncharacterized protein LOC117137067</fullName>
    </submittedName>
</protein>
<feature type="chain" id="PRO_5027813507" evidence="1">
    <location>
        <begin position="27"/>
        <end position="167"/>
    </location>
</feature>
<dbReference type="GeneID" id="117137067"/>
<reference evidence="3" key="1">
    <citation type="submission" date="2025-08" db="UniProtKB">
        <authorList>
            <consortium name="RefSeq"/>
        </authorList>
    </citation>
    <scope>IDENTIFICATION</scope>
    <source>
        <strain evidence="3">Mau12</strain>
        <tissue evidence="3">Whole Body</tissue>
    </source>
</reference>
<evidence type="ECO:0000313" key="2">
    <source>
        <dbReference type="Proteomes" id="UP000515162"/>
    </source>
</evidence>
<name>A0A6P8JEY8_DROMA</name>
<dbReference type="RefSeq" id="XP_033154183.1">
    <property type="nucleotide sequence ID" value="XM_033298292.1"/>
</dbReference>
<accession>A0A6P8JEY8</accession>
<organism evidence="2 3">
    <name type="scientific">Drosophila mauritiana</name>
    <name type="common">Fruit fly</name>
    <dbReference type="NCBI Taxonomy" id="7226"/>
    <lineage>
        <taxon>Eukaryota</taxon>
        <taxon>Metazoa</taxon>
        <taxon>Ecdysozoa</taxon>
        <taxon>Arthropoda</taxon>
        <taxon>Hexapoda</taxon>
        <taxon>Insecta</taxon>
        <taxon>Pterygota</taxon>
        <taxon>Neoptera</taxon>
        <taxon>Endopterygota</taxon>
        <taxon>Diptera</taxon>
        <taxon>Brachycera</taxon>
        <taxon>Muscomorpha</taxon>
        <taxon>Ephydroidea</taxon>
        <taxon>Drosophilidae</taxon>
        <taxon>Drosophila</taxon>
        <taxon>Sophophora</taxon>
    </lineage>
</organism>
<dbReference type="AlphaFoldDB" id="A0A6P8JEY8"/>
<keyword evidence="2" id="KW-1185">Reference proteome</keyword>
<feature type="signal peptide" evidence="1">
    <location>
        <begin position="1"/>
        <end position="26"/>
    </location>
</feature>
<gene>
    <name evidence="3" type="primary">LOC117137067</name>
</gene>